<proteinExistence type="predicted"/>
<accession>A0A2N0VFA4</accession>
<dbReference type="SUPFAM" id="SSF56935">
    <property type="entry name" value="Porins"/>
    <property type="match status" value="1"/>
</dbReference>
<dbReference type="Pfam" id="PF14121">
    <property type="entry name" value="Porin_10"/>
    <property type="match status" value="1"/>
</dbReference>
<dbReference type="InterPro" id="IPR025631">
    <property type="entry name" value="Porin_10"/>
</dbReference>
<dbReference type="EMBL" id="PISP01000005">
    <property type="protein sequence ID" value="PKD42828.1"/>
    <property type="molecule type" value="Genomic_DNA"/>
</dbReference>
<dbReference type="RefSeq" id="WP_101074079.1">
    <property type="nucleotide sequence ID" value="NZ_PISP01000005.1"/>
</dbReference>
<organism evidence="1 2">
    <name type="scientific">Rhodohalobacter barkolensis</name>
    <dbReference type="NCBI Taxonomy" id="2053187"/>
    <lineage>
        <taxon>Bacteria</taxon>
        <taxon>Pseudomonadati</taxon>
        <taxon>Balneolota</taxon>
        <taxon>Balneolia</taxon>
        <taxon>Balneolales</taxon>
        <taxon>Balneolaceae</taxon>
        <taxon>Rhodohalobacter</taxon>
    </lineage>
</organism>
<evidence type="ECO:0008006" key="3">
    <source>
        <dbReference type="Google" id="ProtNLM"/>
    </source>
</evidence>
<sequence>MIYLLAIWTAFSFSVQDTIPPVQQDTLPEPAVMDTIPDSTYADSTLIEEPEPEIPDTVYVWKYKMQQTMDVAETDSSLRWINMVNLFDRFYGKSGAITYRTGTAGRPDGLELHSFETRHLNMELEGMSINDPLTGAVHWNRIPIRKIKEYREADYGASYYGQIRLIDHYLTQPRTYLNFDESKYNYRNLDFVFTQNFRSDTNLELSFWDRRDGGSYNRSDVEGRQAAVRVYHQLSNRWLLKTMYLNNAIDREESFGYIVNDPLLFTFNRFVETPIENNASSNQTSSDIYLKAQYRPDINSAVRTEFGLHYQTNKWSLEYSADSLSTDFKQTELFVRQNLTYGGTDLTVQGSANWLSESTNRNLSKSNWLGGRAKADLNSRLLSWLNIQGYAVSEYWDDSRFSSELSGRVTFFPDSRITLSGFGGVMNRAPDLQSLYWISDIYDGNSQLQNEQELTMGGSAEVRVLDWLSTGVRGDFRLNENSIFVDDENRFTNIDPYTHLSGTGWIGLDSRLFEGELSAVYKKFLNDSENPINQQLELSGDRIWLKGNLYWKSYLFDRATFVTAGVSGVFSPQAFSTAEYITPLNRWQHGTNPTVNPSYHRMDVDISARIRWFMLLLKWENVLDGVNQPGYFESTGYPMPERRFRLGLRILFTN</sequence>
<reference evidence="1 2" key="1">
    <citation type="submission" date="2017-11" db="EMBL/GenBank/DDBJ databases">
        <title>Rhodohalobacter 15182 sp. nov., isolated from a salt lake.</title>
        <authorList>
            <person name="Han S."/>
        </authorList>
    </citation>
    <scope>NUCLEOTIDE SEQUENCE [LARGE SCALE GENOMIC DNA]</scope>
    <source>
        <strain evidence="1 2">15182</strain>
    </source>
</reference>
<dbReference type="Proteomes" id="UP000233398">
    <property type="component" value="Unassembled WGS sequence"/>
</dbReference>
<dbReference type="AlphaFoldDB" id="A0A2N0VFA4"/>
<evidence type="ECO:0000313" key="2">
    <source>
        <dbReference type="Proteomes" id="UP000233398"/>
    </source>
</evidence>
<dbReference type="OrthoDB" id="1523927at2"/>
<comment type="caution">
    <text evidence="1">The sequence shown here is derived from an EMBL/GenBank/DDBJ whole genome shotgun (WGS) entry which is preliminary data.</text>
</comment>
<evidence type="ECO:0000313" key="1">
    <source>
        <dbReference type="EMBL" id="PKD42828.1"/>
    </source>
</evidence>
<gene>
    <name evidence="1" type="ORF">CWD77_13320</name>
</gene>
<keyword evidence="2" id="KW-1185">Reference proteome</keyword>
<protein>
    <recommendedName>
        <fullName evidence="3">TonB-dependent receptor-like beta-barrel domain-containing protein</fullName>
    </recommendedName>
</protein>
<name>A0A2N0VFA4_9BACT</name>